<dbReference type="Proteomes" id="UP001280581">
    <property type="component" value="Unassembled WGS sequence"/>
</dbReference>
<protein>
    <recommendedName>
        <fullName evidence="3">SIMPL domain-containing protein</fullName>
    </recommendedName>
</protein>
<dbReference type="AlphaFoldDB" id="A0AAN6M1U2"/>
<evidence type="ECO:0000313" key="1">
    <source>
        <dbReference type="EMBL" id="KAK3214774.1"/>
    </source>
</evidence>
<proteinExistence type="predicted"/>
<dbReference type="Gene3D" id="3.30.70.2970">
    <property type="entry name" value="Protein of unknown function (DUF541), domain 2"/>
    <property type="match status" value="1"/>
</dbReference>
<dbReference type="Pfam" id="PF04402">
    <property type="entry name" value="SIMPL"/>
    <property type="match status" value="1"/>
</dbReference>
<comment type="caution">
    <text evidence="1">The sequence shown here is derived from an EMBL/GenBank/DDBJ whole genome shotgun (WGS) entry which is preliminary data.</text>
</comment>
<sequence length="241" mass="26877">MAGFEIHVTGKGSTYRPAERAILVLRASSSKIPSAKEATVVVTNAANTIREIISPFCPSDNSPSSRDNAAIAHYSMSTLHTSNQTQVKRTKDESSGGSIQYDTFYAAKAEFHIKFSDFAVLGQLATQFSAMKDVTVEKIDWRLTEENERSIHSETRQKAAKDLLERAYDYAVAIANVSESELKDRVKPTKLTENQYYSKSTRPHLHRGKEMYGQEGNSEEITFQPEDVSLEVTVEGVFIVE</sequence>
<name>A0AAN6M1U2_9PLEO</name>
<dbReference type="InterPro" id="IPR007497">
    <property type="entry name" value="SIMPL/DUF541"/>
</dbReference>
<evidence type="ECO:0008006" key="3">
    <source>
        <dbReference type="Google" id="ProtNLM"/>
    </source>
</evidence>
<keyword evidence="2" id="KW-1185">Reference proteome</keyword>
<dbReference type="EMBL" id="WVTA01000003">
    <property type="protein sequence ID" value="KAK3214774.1"/>
    <property type="molecule type" value="Genomic_DNA"/>
</dbReference>
<dbReference type="Gene3D" id="3.30.110.170">
    <property type="entry name" value="Protein of unknown function (DUF541), domain 1"/>
    <property type="match status" value="1"/>
</dbReference>
<organism evidence="1 2">
    <name type="scientific">Pseudopithomyces chartarum</name>
    <dbReference type="NCBI Taxonomy" id="1892770"/>
    <lineage>
        <taxon>Eukaryota</taxon>
        <taxon>Fungi</taxon>
        <taxon>Dikarya</taxon>
        <taxon>Ascomycota</taxon>
        <taxon>Pezizomycotina</taxon>
        <taxon>Dothideomycetes</taxon>
        <taxon>Pleosporomycetidae</taxon>
        <taxon>Pleosporales</taxon>
        <taxon>Massarineae</taxon>
        <taxon>Didymosphaeriaceae</taxon>
        <taxon>Pseudopithomyces</taxon>
    </lineage>
</organism>
<gene>
    <name evidence="1" type="ORF">GRF29_19g1229610</name>
</gene>
<reference evidence="1 2" key="1">
    <citation type="submission" date="2021-02" db="EMBL/GenBank/DDBJ databases">
        <title>Genome assembly of Pseudopithomyces chartarum.</title>
        <authorList>
            <person name="Jauregui R."/>
            <person name="Singh J."/>
            <person name="Voisey C."/>
        </authorList>
    </citation>
    <scope>NUCLEOTIDE SEQUENCE [LARGE SCALE GENOMIC DNA]</scope>
    <source>
        <strain evidence="1 2">AGR01</strain>
    </source>
</reference>
<evidence type="ECO:0000313" key="2">
    <source>
        <dbReference type="Proteomes" id="UP001280581"/>
    </source>
</evidence>
<accession>A0AAN6M1U2</accession>